<dbReference type="HOGENOM" id="CLU_2521922_0_0_11"/>
<comment type="caution">
    <text evidence="2">The sequence shown here is derived from an EMBL/GenBank/DDBJ whole genome shotgun (WGS) entry which is preliminary data.</text>
</comment>
<feature type="transmembrane region" description="Helical" evidence="1">
    <location>
        <begin position="42"/>
        <end position="70"/>
    </location>
</feature>
<proteinExistence type="predicted"/>
<reference evidence="2" key="1">
    <citation type="submission" date="2010-06" db="EMBL/GenBank/DDBJ databases">
        <authorList>
            <person name="Muzny D."/>
            <person name="Qin X."/>
            <person name="Buhay C."/>
            <person name="Dugan-Rocha S."/>
            <person name="Ding Y."/>
            <person name="Chen G."/>
            <person name="Hawes A."/>
            <person name="Holder M."/>
            <person name="Jhangiani S."/>
            <person name="Johnson A."/>
            <person name="Khan Z."/>
            <person name="Li Z."/>
            <person name="Liu W."/>
            <person name="Liu X."/>
            <person name="Perez L."/>
            <person name="Shen H."/>
            <person name="Wang Q."/>
            <person name="Watt J."/>
            <person name="Xi L."/>
            <person name="Xin Y."/>
            <person name="Zhou J."/>
            <person name="Deng J."/>
            <person name="Jiang H."/>
            <person name="Liu Y."/>
            <person name="Qu J."/>
            <person name="Song X.-Z."/>
            <person name="Zhang L."/>
            <person name="Villasana D."/>
            <person name="Johnson A."/>
            <person name="Liu J."/>
            <person name="Liyanage D."/>
            <person name="Lorensuhewa L."/>
            <person name="Robinson T."/>
            <person name="Song A."/>
            <person name="Song B.-B."/>
            <person name="Dinh H."/>
            <person name="Thornton R."/>
            <person name="Coyle M."/>
            <person name="Francisco L."/>
            <person name="Jackson L."/>
            <person name="Javaid M."/>
            <person name="Korchina V."/>
            <person name="Kovar C."/>
            <person name="Mata R."/>
            <person name="Mathew T."/>
            <person name="Ngo R."/>
            <person name="Nguyen L."/>
            <person name="Nguyen N."/>
            <person name="Okwuonu G."/>
            <person name="Ongeri F."/>
            <person name="Pham C."/>
            <person name="Simmons D."/>
            <person name="Wilczek-Boney K."/>
            <person name="Hale W."/>
            <person name="Jakkamsetti A."/>
            <person name="Pham P."/>
            <person name="Ruth R."/>
            <person name="San Lucas F."/>
            <person name="Warren J."/>
            <person name="Zhang J."/>
            <person name="Zhao Z."/>
            <person name="Zhou C."/>
            <person name="Zhu D."/>
            <person name="Lee S."/>
            <person name="Bess C."/>
            <person name="Blankenburg K."/>
            <person name="Forbes L."/>
            <person name="Fu Q."/>
            <person name="Gubbala S."/>
            <person name="Hirani K."/>
            <person name="Jayaseelan J.C."/>
            <person name="Lara F."/>
            <person name="Munidasa M."/>
            <person name="Palculict T."/>
            <person name="Patil S."/>
            <person name="Pu L.-L."/>
            <person name="Saada N."/>
            <person name="Tang L."/>
            <person name="Weissenberger G."/>
            <person name="Zhu Y."/>
            <person name="Hemphill L."/>
            <person name="Shang Y."/>
            <person name="Youmans B."/>
            <person name="Ayvaz T."/>
            <person name="Ross M."/>
            <person name="Santibanez J."/>
            <person name="Aqrawi P."/>
            <person name="Gross S."/>
            <person name="Joshi V."/>
            <person name="Fowler G."/>
            <person name="Nazareth L."/>
            <person name="Reid J."/>
            <person name="Worley K."/>
            <person name="Petrosino J."/>
            <person name="Highlander S."/>
            <person name="Gibbs R."/>
        </authorList>
    </citation>
    <scope>NUCLEOTIDE SEQUENCE [LARGE SCALE GENOMIC DNA]</scope>
    <source>
        <strain evidence="2">ATCC 33030</strain>
    </source>
</reference>
<accession>D7WAE6</accession>
<keyword evidence="1" id="KW-1133">Transmembrane helix</keyword>
<evidence type="ECO:0000313" key="2">
    <source>
        <dbReference type="EMBL" id="EFK54827.1"/>
    </source>
</evidence>
<dbReference type="AlphaFoldDB" id="D7WAE6"/>
<dbReference type="EMBL" id="ACLJ02000001">
    <property type="protein sequence ID" value="EFK54827.1"/>
    <property type="molecule type" value="Genomic_DNA"/>
</dbReference>
<gene>
    <name evidence="2" type="ORF">HMPREF0291_10085</name>
</gene>
<evidence type="ECO:0000256" key="1">
    <source>
        <dbReference type="SAM" id="Phobius"/>
    </source>
</evidence>
<name>D7WAE6_9CORY</name>
<organism evidence="2 3">
    <name type="scientific">Corynebacterium genitalium ATCC 33030</name>
    <dbReference type="NCBI Taxonomy" id="585529"/>
    <lineage>
        <taxon>Bacteria</taxon>
        <taxon>Bacillati</taxon>
        <taxon>Actinomycetota</taxon>
        <taxon>Actinomycetes</taxon>
        <taxon>Mycobacteriales</taxon>
        <taxon>Corynebacteriaceae</taxon>
        <taxon>Corynebacterium</taxon>
    </lineage>
</organism>
<keyword evidence="1" id="KW-0472">Membrane</keyword>
<evidence type="ECO:0000313" key="3">
    <source>
        <dbReference type="Proteomes" id="UP000004208"/>
    </source>
</evidence>
<dbReference type="RefSeq" id="WP_005286226.1">
    <property type="nucleotide sequence ID" value="NZ_CM000961.1"/>
</dbReference>
<keyword evidence="1" id="KW-0812">Transmembrane</keyword>
<protein>
    <submittedName>
        <fullName evidence="2">Uncharacterized protein</fullName>
    </submittedName>
</protein>
<sequence>MGKQWIRAFTVLFLASLVTTVAAAVGLWVVLQSTESVKDSTWGIALALTLLFTTPLTCGAALAVIHLWIIKRKWRDRSSSLDES</sequence>
<keyword evidence="3" id="KW-1185">Reference proteome</keyword>
<dbReference type="Proteomes" id="UP000004208">
    <property type="component" value="Unassembled WGS sequence"/>
</dbReference>